<proteinExistence type="predicted"/>
<dbReference type="EMBL" id="MG779298">
    <property type="protein sequence ID" value="AUV58018.1"/>
    <property type="molecule type" value="Genomic_DNA"/>
</dbReference>
<organism evidence="1">
    <name type="scientific">Bandra megavirus</name>
    <dbReference type="NCBI Taxonomy" id="2071566"/>
    <lineage>
        <taxon>Viruses</taxon>
        <taxon>Varidnaviria</taxon>
        <taxon>Bamfordvirae</taxon>
        <taxon>Nucleocytoviricota</taxon>
        <taxon>Megaviricetes</taxon>
        <taxon>Imitervirales</taxon>
        <taxon>Mimiviridae</taxon>
        <taxon>Megamimivirinae</taxon>
        <taxon>Megavirus</taxon>
    </lineage>
</organism>
<reference evidence="1" key="1">
    <citation type="submission" date="2018-01" db="EMBL/GenBank/DDBJ databases">
        <title>Draft genome sequence of Bandra megavirus.</title>
        <authorList>
            <person name="Chatterjee A."/>
            <person name="Yadav R."/>
            <person name="Kondabagil K."/>
        </authorList>
    </citation>
    <scope>NUCLEOTIDE SEQUENCE</scope>
    <source>
        <strain evidence="1">KK-1</strain>
    </source>
</reference>
<protein>
    <submittedName>
        <fullName evidence="1">Uncharacterized protein</fullName>
    </submittedName>
</protein>
<sequence>MQNKDLKYTISGNTISVYNGDLKIGSIENKQKDTGFVCICMVPENLIDELIDWHQSCDYEDDDFLSFNLLQIPEEILNDPPAIQWTSRKDLETSVTDLYECWNTMQQSS</sequence>
<evidence type="ECO:0000313" key="1">
    <source>
        <dbReference type="EMBL" id="AUV58018.1"/>
    </source>
</evidence>
<name>A0A2K9V722_9VIRU</name>
<accession>A0A2K9V722</accession>